<dbReference type="AlphaFoldDB" id="A0A8D8MF68"/>
<dbReference type="EMBL" id="HBUF01371305">
    <property type="protein sequence ID" value="CAG6726272.1"/>
    <property type="molecule type" value="Transcribed_RNA"/>
</dbReference>
<organism evidence="1">
    <name type="scientific">Cacopsylla melanoneura</name>
    <dbReference type="NCBI Taxonomy" id="428564"/>
    <lineage>
        <taxon>Eukaryota</taxon>
        <taxon>Metazoa</taxon>
        <taxon>Ecdysozoa</taxon>
        <taxon>Arthropoda</taxon>
        <taxon>Hexapoda</taxon>
        <taxon>Insecta</taxon>
        <taxon>Pterygota</taxon>
        <taxon>Neoptera</taxon>
        <taxon>Paraneoptera</taxon>
        <taxon>Hemiptera</taxon>
        <taxon>Sternorrhyncha</taxon>
        <taxon>Psylloidea</taxon>
        <taxon>Psyllidae</taxon>
        <taxon>Psyllinae</taxon>
        <taxon>Cacopsylla</taxon>
    </lineage>
</organism>
<accession>A0A8D8MF68</accession>
<proteinExistence type="predicted"/>
<dbReference type="EMBL" id="HBUF01371306">
    <property type="protein sequence ID" value="CAG6726274.1"/>
    <property type="molecule type" value="Transcribed_RNA"/>
</dbReference>
<dbReference type="EMBL" id="HBUF01054172">
    <property type="protein sequence ID" value="CAG6623147.1"/>
    <property type="molecule type" value="Transcribed_RNA"/>
</dbReference>
<evidence type="ECO:0000313" key="1">
    <source>
        <dbReference type="EMBL" id="CAG6623147.1"/>
    </source>
</evidence>
<reference evidence="1" key="1">
    <citation type="submission" date="2021-05" db="EMBL/GenBank/DDBJ databases">
        <authorList>
            <person name="Alioto T."/>
            <person name="Alioto T."/>
            <person name="Gomez Garrido J."/>
        </authorList>
    </citation>
    <scope>NUCLEOTIDE SEQUENCE</scope>
</reference>
<protein>
    <submittedName>
        <fullName evidence="1">Uncharacterized protein</fullName>
    </submittedName>
</protein>
<name>A0A8D8MF68_9HEMI</name>
<sequence>MSSIQGVTKRNVTTRTMISSRSTITGYRVPVSTSGLAARAAPSRANHFTCTRKTGSARWSNIQCRKYFAYRWNRFWCFARSTRMKSAPHSYLSYQSHLTLRVSGPQSMN</sequence>
<dbReference type="EMBL" id="HBUF01054173">
    <property type="protein sequence ID" value="CAG6623149.1"/>
    <property type="molecule type" value="Transcribed_RNA"/>
</dbReference>
<dbReference type="EMBL" id="HBUF01371304">
    <property type="protein sequence ID" value="CAG6726270.1"/>
    <property type="molecule type" value="Transcribed_RNA"/>
</dbReference>